<accession>A0A0A9F4P1</accession>
<name>A0A0A9F4P1_ARUDO</name>
<organism evidence="2">
    <name type="scientific">Arundo donax</name>
    <name type="common">Giant reed</name>
    <name type="synonym">Donax arundinaceus</name>
    <dbReference type="NCBI Taxonomy" id="35708"/>
    <lineage>
        <taxon>Eukaryota</taxon>
        <taxon>Viridiplantae</taxon>
        <taxon>Streptophyta</taxon>
        <taxon>Embryophyta</taxon>
        <taxon>Tracheophyta</taxon>
        <taxon>Spermatophyta</taxon>
        <taxon>Magnoliopsida</taxon>
        <taxon>Liliopsida</taxon>
        <taxon>Poales</taxon>
        <taxon>Poaceae</taxon>
        <taxon>PACMAD clade</taxon>
        <taxon>Arundinoideae</taxon>
        <taxon>Arundineae</taxon>
        <taxon>Arundo</taxon>
    </lineage>
</organism>
<reference evidence="2" key="2">
    <citation type="journal article" date="2015" name="Data Brief">
        <title>Shoot transcriptome of the giant reed, Arundo donax.</title>
        <authorList>
            <person name="Barrero R.A."/>
            <person name="Guerrero F.D."/>
            <person name="Moolhuijzen P."/>
            <person name="Goolsby J.A."/>
            <person name="Tidwell J."/>
            <person name="Bellgard S.E."/>
            <person name="Bellgard M.I."/>
        </authorList>
    </citation>
    <scope>NUCLEOTIDE SEQUENCE</scope>
    <source>
        <tissue evidence="2">Shoot tissue taken approximately 20 cm above the soil surface</tissue>
    </source>
</reference>
<dbReference type="AlphaFoldDB" id="A0A0A9F4P1"/>
<feature type="region of interest" description="Disordered" evidence="1">
    <location>
        <begin position="19"/>
        <end position="46"/>
    </location>
</feature>
<proteinExistence type="predicted"/>
<evidence type="ECO:0000256" key="1">
    <source>
        <dbReference type="SAM" id="MobiDB-lite"/>
    </source>
</evidence>
<reference evidence="2" key="1">
    <citation type="submission" date="2014-09" db="EMBL/GenBank/DDBJ databases">
        <authorList>
            <person name="Magalhaes I.L.F."/>
            <person name="Oliveira U."/>
            <person name="Santos F.R."/>
            <person name="Vidigal T.H.D.A."/>
            <person name="Brescovit A.D."/>
            <person name="Santos A.J."/>
        </authorList>
    </citation>
    <scope>NUCLEOTIDE SEQUENCE</scope>
    <source>
        <tissue evidence="2">Shoot tissue taken approximately 20 cm above the soil surface</tissue>
    </source>
</reference>
<evidence type="ECO:0000313" key="2">
    <source>
        <dbReference type="EMBL" id="JAE06154.1"/>
    </source>
</evidence>
<protein>
    <submittedName>
        <fullName evidence="2">FtsH2B</fullName>
    </submittedName>
</protein>
<sequence>MWAHLFLIDGVAAEPPTSPLLHPTPFLPETIPTQPRTGAGRNGADGAGRKICAPGLASVPAYLYTPLAPSLP</sequence>
<dbReference type="EMBL" id="GBRH01191742">
    <property type="protein sequence ID" value="JAE06154.1"/>
    <property type="molecule type" value="Transcribed_RNA"/>
</dbReference>